<evidence type="ECO:0000256" key="3">
    <source>
        <dbReference type="ARBA" id="ARBA00022692"/>
    </source>
</evidence>
<evidence type="ECO:0000256" key="4">
    <source>
        <dbReference type="ARBA" id="ARBA00022989"/>
    </source>
</evidence>
<keyword evidence="3" id="KW-0812">Transmembrane</keyword>
<evidence type="ECO:0000313" key="6">
    <source>
        <dbReference type="EMBL" id="CAK7225578.1"/>
    </source>
</evidence>
<dbReference type="InterPro" id="IPR009311">
    <property type="entry name" value="IFI6/IFI27-like"/>
</dbReference>
<accession>A0ABP0C126</accession>
<name>A0ABP0C126_9PEZI</name>
<keyword evidence="5" id="KW-0472">Membrane</keyword>
<keyword evidence="7" id="KW-1185">Reference proteome</keyword>
<keyword evidence="4" id="KW-1133">Transmembrane helix</keyword>
<dbReference type="Pfam" id="PF06140">
    <property type="entry name" value="Ifi-6-16"/>
    <property type="match status" value="1"/>
</dbReference>
<comment type="subcellular location">
    <subcellularLocation>
        <location evidence="1">Membrane</location>
        <topology evidence="1">Multi-pass membrane protein</topology>
    </subcellularLocation>
</comment>
<dbReference type="EMBL" id="CAWUHC010000054">
    <property type="protein sequence ID" value="CAK7225578.1"/>
    <property type="molecule type" value="Genomic_DNA"/>
</dbReference>
<evidence type="ECO:0000313" key="7">
    <source>
        <dbReference type="Proteomes" id="UP001642406"/>
    </source>
</evidence>
<reference evidence="6 7" key="1">
    <citation type="submission" date="2024-01" db="EMBL/GenBank/DDBJ databases">
        <authorList>
            <person name="Allen C."/>
            <person name="Tagirdzhanova G."/>
        </authorList>
    </citation>
    <scope>NUCLEOTIDE SEQUENCE [LARGE SCALE GENOMIC DNA]</scope>
</reference>
<evidence type="ECO:0000256" key="1">
    <source>
        <dbReference type="ARBA" id="ARBA00004141"/>
    </source>
</evidence>
<evidence type="ECO:0000256" key="2">
    <source>
        <dbReference type="ARBA" id="ARBA00007262"/>
    </source>
</evidence>
<proteinExistence type="inferred from homology"/>
<comment type="caution">
    <text evidence="6">The sequence shown here is derived from an EMBL/GenBank/DDBJ whole genome shotgun (WGS) entry which is preliminary data.</text>
</comment>
<dbReference type="Proteomes" id="UP001642406">
    <property type="component" value="Unassembled WGS sequence"/>
</dbReference>
<dbReference type="Gene3D" id="6.10.110.10">
    <property type="match status" value="1"/>
</dbReference>
<dbReference type="InterPro" id="IPR038213">
    <property type="entry name" value="IFI6/IFI27-like_sf"/>
</dbReference>
<evidence type="ECO:0000256" key="5">
    <source>
        <dbReference type="ARBA" id="ARBA00023136"/>
    </source>
</evidence>
<sequence length="184" mass="20702">MSPGTYSDDELDNIPVTAARIVALLQTATSRSAVDADEHVQNVRERLERGELESAWNPQWKQNLGEAVLERLVEIVRPLLESATDHIEHPQETLLDIVQWAREVAAEVFEWTEEHPRLTMCLALAVAVAAVWVLAPWVLEAVGFGELGPIADSVAARLQMRYMGLVPKGSWFSFFQRLGMVWKK</sequence>
<gene>
    <name evidence="6" type="ORF">SBRCBS47491_005936</name>
</gene>
<protein>
    <submittedName>
        <fullName evidence="6">Uncharacterized protein</fullName>
    </submittedName>
</protein>
<comment type="similarity">
    <text evidence="2">Belongs to the IFI6/IFI27 family.</text>
</comment>
<organism evidence="6 7">
    <name type="scientific">Sporothrix bragantina</name>
    <dbReference type="NCBI Taxonomy" id="671064"/>
    <lineage>
        <taxon>Eukaryota</taxon>
        <taxon>Fungi</taxon>
        <taxon>Dikarya</taxon>
        <taxon>Ascomycota</taxon>
        <taxon>Pezizomycotina</taxon>
        <taxon>Sordariomycetes</taxon>
        <taxon>Sordariomycetidae</taxon>
        <taxon>Ophiostomatales</taxon>
        <taxon>Ophiostomataceae</taxon>
        <taxon>Sporothrix</taxon>
    </lineage>
</organism>